<feature type="non-terminal residue" evidence="8">
    <location>
        <position position="192"/>
    </location>
</feature>
<dbReference type="PANTHER" id="PTHR13254">
    <property type="entry name" value="GOLGI AUTOANTIGEN, GOLGIN SUBFAMILY A, 7"/>
    <property type="match status" value="1"/>
</dbReference>
<dbReference type="InterPro" id="IPR019383">
    <property type="entry name" value="Golgin_A_7/ERF4"/>
</dbReference>
<feature type="domain" description="Golgin subfamily A member 7/ERF4" evidence="7">
    <location>
        <begin position="91"/>
        <end position="192"/>
    </location>
</feature>
<keyword evidence="5" id="KW-0256">Endoplasmic reticulum</keyword>
<comment type="subunit">
    <text evidence="3">Interacts with ERF2.</text>
</comment>
<dbReference type="InterPro" id="IPR051371">
    <property type="entry name" value="Ras_palmitoyltransferase"/>
</dbReference>
<evidence type="ECO:0000256" key="2">
    <source>
        <dbReference type="ARBA" id="ARBA00007732"/>
    </source>
</evidence>
<dbReference type="GO" id="GO:0006612">
    <property type="term" value="P:protein targeting to membrane"/>
    <property type="evidence" value="ECO:0007669"/>
    <property type="project" value="TreeGrafter"/>
</dbReference>
<evidence type="ECO:0000313" key="8">
    <source>
        <dbReference type="EMBL" id="JAT89615.1"/>
    </source>
</evidence>
<dbReference type="EMBL" id="GDQN01001439">
    <property type="protein sequence ID" value="JAT89615.1"/>
    <property type="molecule type" value="Transcribed_RNA"/>
</dbReference>
<protein>
    <recommendedName>
        <fullName evidence="4">Ras modification protein ERF4</fullName>
    </recommendedName>
</protein>
<evidence type="ECO:0000256" key="1">
    <source>
        <dbReference type="ARBA" id="ARBA00004406"/>
    </source>
</evidence>
<comment type="similarity">
    <text evidence="2">Belongs to the ERF4 family.</text>
</comment>
<keyword evidence="6" id="KW-0472">Membrane</keyword>
<evidence type="ECO:0000259" key="7">
    <source>
        <dbReference type="Pfam" id="PF10256"/>
    </source>
</evidence>
<dbReference type="GO" id="GO:0002178">
    <property type="term" value="C:palmitoyltransferase complex"/>
    <property type="evidence" value="ECO:0007669"/>
    <property type="project" value="TreeGrafter"/>
</dbReference>
<dbReference type="OrthoDB" id="2190159at2759"/>
<sequence length="192" mass="22847">FFSHARIRRHRLFLGQGNREKTKYFPRYSFTLYIDDHQRCSDYDFFQYNWLHSVFISRVKLSGTTMANNRIPSGPNTPGSQQTPTQQSIKIFIQRDYSEGTAVKFQTRFPPELEDRIDRQTFEYTMERLNEHFEMAETADCSTYCEGCLACLTAYFIYICTETHYEKHLRKVSKFIATQNERVYNPRGIHIT</sequence>
<dbReference type="AlphaFoldDB" id="A0A1E1WRG0"/>
<evidence type="ECO:0000256" key="4">
    <source>
        <dbReference type="ARBA" id="ARBA00018463"/>
    </source>
</evidence>
<gene>
    <name evidence="8" type="ORF">g.19241</name>
</gene>
<evidence type="ECO:0000256" key="5">
    <source>
        <dbReference type="ARBA" id="ARBA00022824"/>
    </source>
</evidence>
<dbReference type="Pfam" id="PF10256">
    <property type="entry name" value="Erf4"/>
    <property type="match status" value="1"/>
</dbReference>
<proteinExistence type="inferred from homology"/>
<reference evidence="8" key="1">
    <citation type="submission" date="2015-09" db="EMBL/GenBank/DDBJ databases">
        <title>De novo assembly of Pectinophora gossypiella (Pink Bollworm) gut transcriptome.</title>
        <authorList>
            <person name="Tassone E.E."/>
        </authorList>
    </citation>
    <scope>NUCLEOTIDE SEQUENCE</scope>
</reference>
<dbReference type="PANTHER" id="PTHR13254:SF0">
    <property type="entry name" value="GOLGIN SUBFAMILY A MEMBER 7_ERF4 DOMAIN-CONTAINING PROTEIN"/>
    <property type="match status" value="1"/>
</dbReference>
<evidence type="ECO:0000256" key="6">
    <source>
        <dbReference type="ARBA" id="ARBA00023136"/>
    </source>
</evidence>
<dbReference type="GO" id="GO:0005789">
    <property type="term" value="C:endoplasmic reticulum membrane"/>
    <property type="evidence" value="ECO:0007669"/>
    <property type="project" value="UniProtKB-SubCell"/>
</dbReference>
<feature type="non-terminal residue" evidence="8">
    <location>
        <position position="1"/>
    </location>
</feature>
<evidence type="ECO:0000256" key="3">
    <source>
        <dbReference type="ARBA" id="ARBA00011396"/>
    </source>
</evidence>
<accession>A0A1E1WRG0</accession>
<comment type="subcellular location">
    <subcellularLocation>
        <location evidence="1">Endoplasmic reticulum membrane</location>
        <topology evidence="1">Peripheral membrane protein</topology>
    </subcellularLocation>
</comment>
<organism evidence="8">
    <name type="scientific">Pectinophora gossypiella</name>
    <name type="common">Cotton pink bollworm</name>
    <name type="synonym">Depressaria gossypiella</name>
    <dbReference type="NCBI Taxonomy" id="13191"/>
    <lineage>
        <taxon>Eukaryota</taxon>
        <taxon>Metazoa</taxon>
        <taxon>Ecdysozoa</taxon>
        <taxon>Arthropoda</taxon>
        <taxon>Hexapoda</taxon>
        <taxon>Insecta</taxon>
        <taxon>Pterygota</taxon>
        <taxon>Neoptera</taxon>
        <taxon>Endopterygota</taxon>
        <taxon>Lepidoptera</taxon>
        <taxon>Glossata</taxon>
        <taxon>Ditrysia</taxon>
        <taxon>Gelechioidea</taxon>
        <taxon>Gelechiidae</taxon>
        <taxon>Apatetrinae</taxon>
        <taxon>Pectinophora</taxon>
    </lineage>
</organism>
<name>A0A1E1WRG0_PECGO</name>